<keyword evidence="3" id="KW-1185">Reference proteome</keyword>
<dbReference type="AlphaFoldDB" id="A0A1M6VVS3"/>
<feature type="transmembrane region" description="Helical" evidence="1">
    <location>
        <begin position="113"/>
        <end position="132"/>
    </location>
</feature>
<gene>
    <name evidence="2" type="ORF">SAMN02745123_03378</name>
</gene>
<keyword evidence="1" id="KW-1133">Transmembrane helix</keyword>
<proteinExistence type="predicted"/>
<dbReference type="RefSeq" id="WP_072916689.1">
    <property type="nucleotide sequence ID" value="NZ_FRAR01000026.1"/>
</dbReference>
<evidence type="ECO:0000313" key="3">
    <source>
        <dbReference type="Proteomes" id="UP000183997"/>
    </source>
</evidence>
<dbReference type="EMBL" id="FRAR01000026">
    <property type="protein sequence ID" value="SHK85475.1"/>
    <property type="molecule type" value="Genomic_DNA"/>
</dbReference>
<feature type="transmembrane region" description="Helical" evidence="1">
    <location>
        <begin position="68"/>
        <end position="93"/>
    </location>
</feature>
<reference evidence="3" key="1">
    <citation type="submission" date="2016-11" db="EMBL/GenBank/DDBJ databases">
        <authorList>
            <person name="Varghese N."/>
            <person name="Submissions S."/>
        </authorList>
    </citation>
    <scope>NUCLEOTIDE SEQUENCE [LARGE SCALE GENOMIC DNA]</scope>
    <source>
        <strain evidence="3">DSM 10349</strain>
    </source>
</reference>
<accession>A0A1M6VVS3</accession>
<dbReference type="Proteomes" id="UP000183997">
    <property type="component" value="Unassembled WGS sequence"/>
</dbReference>
<keyword evidence="1" id="KW-0812">Transmembrane</keyword>
<organism evidence="2 3">
    <name type="scientific">Desulforamulus aeronauticus DSM 10349</name>
    <dbReference type="NCBI Taxonomy" id="1121421"/>
    <lineage>
        <taxon>Bacteria</taxon>
        <taxon>Bacillati</taxon>
        <taxon>Bacillota</taxon>
        <taxon>Clostridia</taxon>
        <taxon>Eubacteriales</taxon>
        <taxon>Peptococcaceae</taxon>
        <taxon>Desulforamulus</taxon>
    </lineage>
</organism>
<evidence type="ECO:0000313" key="2">
    <source>
        <dbReference type="EMBL" id="SHK85475.1"/>
    </source>
</evidence>
<protein>
    <recommendedName>
        <fullName evidence="4">Holin of 3TMs, for gene-transfer release</fullName>
    </recommendedName>
</protein>
<evidence type="ECO:0008006" key="4">
    <source>
        <dbReference type="Google" id="ProtNLM"/>
    </source>
</evidence>
<evidence type="ECO:0000256" key="1">
    <source>
        <dbReference type="SAM" id="Phobius"/>
    </source>
</evidence>
<dbReference type="STRING" id="1121421.SAMN02745123_03378"/>
<sequence>MNQDRLTQPFSKERLPKKLMAFLKDPHGAKIKRLKERYQELNELSNVATEIGDGAAYRSLQVEMREVFFDYLTAVAVDSIYSLVPHVLIVWIISLKWPTITLPLVSWEINTFAGYFACYIFYYLAKGVFGYLKARLTTKSILVSTESHNN</sequence>
<name>A0A1M6VVS3_9FIRM</name>
<keyword evidence="1" id="KW-0472">Membrane</keyword>